<dbReference type="EMBL" id="WBWX01000019">
    <property type="protein sequence ID" value="KAB2790316.1"/>
    <property type="molecule type" value="Genomic_DNA"/>
</dbReference>
<evidence type="ECO:0000313" key="9">
    <source>
        <dbReference type="EMBL" id="KAB2790316.1"/>
    </source>
</evidence>
<evidence type="ECO:0000256" key="7">
    <source>
        <dbReference type="RuleBase" id="RU369079"/>
    </source>
</evidence>
<feature type="transmembrane region" description="Helical" evidence="7">
    <location>
        <begin position="139"/>
        <end position="161"/>
    </location>
</feature>
<keyword evidence="7" id="KW-0997">Cell inner membrane</keyword>
<evidence type="ECO:0000256" key="1">
    <source>
        <dbReference type="ARBA" id="ARBA00004651"/>
    </source>
</evidence>
<evidence type="ECO:0000313" key="10">
    <source>
        <dbReference type="Proteomes" id="UP000441102"/>
    </source>
</evidence>
<dbReference type="AlphaFoldDB" id="A0A6I0DI80"/>
<comment type="subunit">
    <text evidence="7">The complex comprises the extracytoplasmic solute receptor protein and the two transmembrane proteins.</text>
</comment>
<keyword evidence="5 7" id="KW-1133">Transmembrane helix</keyword>
<dbReference type="Pfam" id="PF04290">
    <property type="entry name" value="DctQ"/>
    <property type="match status" value="1"/>
</dbReference>
<comment type="caution">
    <text evidence="9">The sequence shown here is derived from an EMBL/GenBank/DDBJ whole genome shotgun (WGS) entry which is preliminary data.</text>
</comment>
<proteinExistence type="inferred from homology"/>
<evidence type="ECO:0000256" key="6">
    <source>
        <dbReference type="ARBA" id="ARBA00023136"/>
    </source>
</evidence>
<accession>A0A6I0DI80</accession>
<comment type="similarity">
    <text evidence="7">Belongs to the TRAP transporter small permease family.</text>
</comment>
<evidence type="ECO:0000256" key="3">
    <source>
        <dbReference type="ARBA" id="ARBA00022475"/>
    </source>
</evidence>
<dbReference type="InterPro" id="IPR055348">
    <property type="entry name" value="DctQ"/>
</dbReference>
<feature type="transmembrane region" description="Helical" evidence="7">
    <location>
        <begin position="96"/>
        <end position="119"/>
    </location>
</feature>
<keyword evidence="6 7" id="KW-0472">Membrane</keyword>
<feature type="transmembrane region" description="Helical" evidence="7">
    <location>
        <begin position="58"/>
        <end position="75"/>
    </location>
</feature>
<comment type="function">
    <text evidence="7">Part of the tripartite ATP-independent periplasmic (TRAP) transport system.</text>
</comment>
<reference evidence="9 10" key="1">
    <citation type="submission" date="2019-09" db="EMBL/GenBank/DDBJ databases">
        <title>Taxonomic organization of the family Brucellaceae based on a phylogenomic approach.</title>
        <authorList>
            <person name="Leclercq S."/>
            <person name="Cloeckaert A."/>
            <person name="Zygmunt M.S."/>
        </authorList>
    </citation>
    <scope>NUCLEOTIDE SEQUENCE [LARGE SCALE GENOMIC DNA]</scope>
    <source>
        <strain evidence="9 10">CCUG 34461</strain>
    </source>
</reference>
<evidence type="ECO:0000256" key="5">
    <source>
        <dbReference type="ARBA" id="ARBA00022989"/>
    </source>
</evidence>
<evidence type="ECO:0000259" key="8">
    <source>
        <dbReference type="Pfam" id="PF04290"/>
    </source>
</evidence>
<evidence type="ECO:0000256" key="4">
    <source>
        <dbReference type="ARBA" id="ARBA00022692"/>
    </source>
</evidence>
<feature type="domain" description="Tripartite ATP-independent periplasmic transporters DctQ component" evidence="8">
    <location>
        <begin position="35"/>
        <end position="158"/>
    </location>
</feature>
<feature type="transmembrane region" description="Helical" evidence="7">
    <location>
        <begin position="21"/>
        <end position="46"/>
    </location>
</feature>
<name>A0A6I0DI80_BRUAN</name>
<comment type="subcellular location">
    <subcellularLocation>
        <location evidence="7">Cell inner membrane</location>
        <topology evidence="7">Multi-pass membrane protein</topology>
    </subcellularLocation>
    <subcellularLocation>
        <location evidence="1">Cell membrane</location>
        <topology evidence="1">Multi-pass membrane protein</topology>
    </subcellularLocation>
</comment>
<gene>
    <name evidence="9" type="ORF">F9L06_24915</name>
</gene>
<dbReference type="GO" id="GO:0022857">
    <property type="term" value="F:transmembrane transporter activity"/>
    <property type="evidence" value="ECO:0007669"/>
    <property type="project" value="UniProtKB-UniRule"/>
</dbReference>
<protein>
    <recommendedName>
        <fullName evidence="7">TRAP transporter small permease protein</fullName>
    </recommendedName>
</protein>
<dbReference type="Proteomes" id="UP000441102">
    <property type="component" value="Unassembled WGS sequence"/>
</dbReference>
<keyword evidence="2 7" id="KW-0813">Transport</keyword>
<keyword evidence="3" id="KW-1003">Cell membrane</keyword>
<evidence type="ECO:0000256" key="2">
    <source>
        <dbReference type="ARBA" id="ARBA00022448"/>
    </source>
</evidence>
<keyword evidence="4 7" id="KW-0812">Transmembrane</keyword>
<sequence length="171" mass="18352">MSARVPGRLQTLRRVFDQAARFILLTGLCGLIAIATMTIVDVLGRWAFNRPLTGSSDIAEATLPVVVAASIPVLITLRGQITIRFAEMVLPRRATFVLDVVAETLTLVVLLGMAVALGGYATGLFASSEVTWIISLKLWPTWSCFGALIGFAAIMQAFVLIETISGRDAQS</sequence>
<dbReference type="GO" id="GO:0005886">
    <property type="term" value="C:plasma membrane"/>
    <property type="evidence" value="ECO:0007669"/>
    <property type="project" value="UniProtKB-SubCell"/>
</dbReference>
<dbReference type="RefSeq" id="WP_151577143.1">
    <property type="nucleotide sequence ID" value="NZ_WBWX01000019.1"/>
</dbReference>
<organism evidence="9 10">
    <name type="scientific">Brucella anthropi</name>
    <name type="common">Ochrobactrum anthropi</name>
    <dbReference type="NCBI Taxonomy" id="529"/>
    <lineage>
        <taxon>Bacteria</taxon>
        <taxon>Pseudomonadati</taxon>
        <taxon>Pseudomonadota</taxon>
        <taxon>Alphaproteobacteria</taxon>
        <taxon>Hyphomicrobiales</taxon>
        <taxon>Brucellaceae</taxon>
        <taxon>Brucella/Ochrobactrum group</taxon>
        <taxon>Brucella</taxon>
    </lineage>
</organism>